<keyword evidence="1" id="KW-0805">Transcription regulation</keyword>
<dbReference type="PANTHER" id="PTHR33154:SF33">
    <property type="entry name" value="TRANSCRIPTIONAL REPRESSOR SDPR"/>
    <property type="match status" value="1"/>
</dbReference>
<evidence type="ECO:0000313" key="6">
    <source>
        <dbReference type="Proteomes" id="UP000178121"/>
    </source>
</evidence>
<comment type="caution">
    <text evidence="5">The sequence shown here is derived from an EMBL/GenBank/DDBJ whole genome shotgun (WGS) entry which is preliminary data.</text>
</comment>
<dbReference type="InterPro" id="IPR011991">
    <property type="entry name" value="ArsR-like_HTH"/>
</dbReference>
<dbReference type="Proteomes" id="UP000178121">
    <property type="component" value="Unassembled WGS sequence"/>
</dbReference>
<evidence type="ECO:0000259" key="4">
    <source>
        <dbReference type="PROSITE" id="PS50987"/>
    </source>
</evidence>
<keyword evidence="3" id="KW-0804">Transcription</keyword>
<name>A0A1G2MDB0_9BACT</name>
<dbReference type="GO" id="GO:0003700">
    <property type="term" value="F:DNA-binding transcription factor activity"/>
    <property type="evidence" value="ECO:0007669"/>
    <property type="project" value="InterPro"/>
</dbReference>
<dbReference type="Pfam" id="PF01022">
    <property type="entry name" value="HTH_5"/>
    <property type="match status" value="1"/>
</dbReference>
<gene>
    <name evidence="5" type="ORF">A2849_01745</name>
</gene>
<dbReference type="CDD" id="cd00090">
    <property type="entry name" value="HTH_ARSR"/>
    <property type="match status" value="1"/>
</dbReference>
<dbReference type="GO" id="GO:0003677">
    <property type="term" value="F:DNA binding"/>
    <property type="evidence" value="ECO:0007669"/>
    <property type="project" value="UniProtKB-KW"/>
</dbReference>
<dbReference type="Gene3D" id="1.10.10.10">
    <property type="entry name" value="Winged helix-like DNA-binding domain superfamily/Winged helix DNA-binding domain"/>
    <property type="match status" value="1"/>
</dbReference>
<organism evidence="5 6">
    <name type="scientific">Candidatus Taylorbacteria bacterium RIFCSPHIGHO2_01_FULL_51_15</name>
    <dbReference type="NCBI Taxonomy" id="1802304"/>
    <lineage>
        <taxon>Bacteria</taxon>
        <taxon>Candidatus Tayloriibacteriota</taxon>
    </lineage>
</organism>
<evidence type="ECO:0000313" key="5">
    <source>
        <dbReference type="EMBL" id="OHA21012.1"/>
    </source>
</evidence>
<dbReference type="PRINTS" id="PR00778">
    <property type="entry name" value="HTHARSR"/>
</dbReference>
<dbReference type="PANTHER" id="PTHR33154">
    <property type="entry name" value="TRANSCRIPTIONAL REGULATOR, ARSR FAMILY"/>
    <property type="match status" value="1"/>
</dbReference>
<keyword evidence="2" id="KW-0238">DNA-binding</keyword>
<evidence type="ECO:0000256" key="3">
    <source>
        <dbReference type="ARBA" id="ARBA00023163"/>
    </source>
</evidence>
<dbReference type="InterPro" id="IPR051081">
    <property type="entry name" value="HTH_MetalResp_TranReg"/>
</dbReference>
<sequence length="86" mass="9932">MKEYERILKALANRRRLSIVALLKRRNEATVGDIAEHIKLSPTSTSKHLNILARADILDKRQQGLEVYYFLGEKIPMIIQSTITRL</sequence>
<dbReference type="InterPro" id="IPR036388">
    <property type="entry name" value="WH-like_DNA-bd_sf"/>
</dbReference>
<evidence type="ECO:0000256" key="2">
    <source>
        <dbReference type="ARBA" id="ARBA00023125"/>
    </source>
</evidence>
<dbReference type="InterPro" id="IPR001845">
    <property type="entry name" value="HTH_ArsR_DNA-bd_dom"/>
</dbReference>
<proteinExistence type="predicted"/>
<feature type="domain" description="HTH arsR-type" evidence="4">
    <location>
        <begin position="1"/>
        <end position="86"/>
    </location>
</feature>
<protein>
    <recommendedName>
        <fullName evidence="4">HTH arsR-type domain-containing protein</fullName>
    </recommendedName>
</protein>
<accession>A0A1G2MDB0</accession>
<dbReference type="AlphaFoldDB" id="A0A1G2MDB0"/>
<dbReference type="SMART" id="SM00418">
    <property type="entry name" value="HTH_ARSR"/>
    <property type="match status" value="1"/>
</dbReference>
<dbReference type="InterPro" id="IPR036390">
    <property type="entry name" value="WH_DNA-bd_sf"/>
</dbReference>
<evidence type="ECO:0000256" key="1">
    <source>
        <dbReference type="ARBA" id="ARBA00023015"/>
    </source>
</evidence>
<dbReference type="EMBL" id="MHRI01000017">
    <property type="protein sequence ID" value="OHA21012.1"/>
    <property type="molecule type" value="Genomic_DNA"/>
</dbReference>
<dbReference type="NCBIfam" id="NF033788">
    <property type="entry name" value="HTH_metalloreg"/>
    <property type="match status" value="1"/>
</dbReference>
<reference evidence="5 6" key="1">
    <citation type="journal article" date="2016" name="Nat. Commun.">
        <title>Thousands of microbial genomes shed light on interconnected biogeochemical processes in an aquifer system.</title>
        <authorList>
            <person name="Anantharaman K."/>
            <person name="Brown C.T."/>
            <person name="Hug L.A."/>
            <person name="Sharon I."/>
            <person name="Castelle C.J."/>
            <person name="Probst A.J."/>
            <person name="Thomas B.C."/>
            <person name="Singh A."/>
            <person name="Wilkins M.J."/>
            <person name="Karaoz U."/>
            <person name="Brodie E.L."/>
            <person name="Williams K.H."/>
            <person name="Hubbard S.S."/>
            <person name="Banfield J.F."/>
        </authorList>
    </citation>
    <scope>NUCLEOTIDE SEQUENCE [LARGE SCALE GENOMIC DNA]</scope>
</reference>
<dbReference type="SUPFAM" id="SSF46785">
    <property type="entry name" value="Winged helix' DNA-binding domain"/>
    <property type="match status" value="1"/>
</dbReference>
<dbReference type="PROSITE" id="PS50987">
    <property type="entry name" value="HTH_ARSR_2"/>
    <property type="match status" value="1"/>
</dbReference>